<dbReference type="InterPro" id="IPR045584">
    <property type="entry name" value="Pilin-like"/>
</dbReference>
<dbReference type="PANTHER" id="PTHR30093:SF44">
    <property type="entry name" value="TYPE II SECRETION SYSTEM CORE PROTEIN G"/>
    <property type="match status" value="1"/>
</dbReference>
<proteinExistence type="predicted"/>
<sequence length="185" mass="20151">MHFSSKTNYAFTLVELLVVIAIIGLLASVTVVAVNGARAKARDAKRHTDIKALQTALQQYYEDNGQYPLSGGSVRLDDWSASSDSSWNVLQTALAPYMARLPTDPTQVPYGTSTWAGAGAHLYSYYSGDMFAPCGDRQWYQLVYFLEIPKGPDPGGKACKNGVTVFRYGGTGANTAIKTLTYFNK</sequence>
<comment type="caution">
    <text evidence="8">The sequence shown here is derived from an EMBL/GenBank/DDBJ whole genome shotgun (WGS) entry which is preliminary data.</text>
</comment>
<dbReference type="Proteomes" id="UP000176786">
    <property type="component" value="Unassembled WGS sequence"/>
</dbReference>
<gene>
    <name evidence="8" type="ORF">A3J48_02245</name>
</gene>
<evidence type="ECO:0000256" key="3">
    <source>
        <dbReference type="ARBA" id="ARBA00022692"/>
    </source>
</evidence>
<organism evidence="8 9">
    <name type="scientific">Candidatus Doudnabacteria bacterium RIFCSPHIGHO2_02_FULL_46_11</name>
    <dbReference type="NCBI Taxonomy" id="1817832"/>
    <lineage>
        <taxon>Bacteria</taxon>
        <taxon>Candidatus Doudnaibacteriota</taxon>
    </lineage>
</organism>
<comment type="subcellular location">
    <subcellularLocation>
        <location evidence="1">Membrane</location>
        <topology evidence="1">Single-pass membrane protein</topology>
    </subcellularLocation>
</comment>
<keyword evidence="3 6" id="KW-0812">Transmembrane</keyword>
<protein>
    <recommendedName>
        <fullName evidence="7">Type II secretion system protein GspG C-terminal domain-containing protein</fullName>
    </recommendedName>
</protein>
<dbReference type="GO" id="GO:0016020">
    <property type="term" value="C:membrane"/>
    <property type="evidence" value="ECO:0007669"/>
    <property type="project" value="UniProtKB-SubCell"/>
</dbReference>
<evidence type="ECO:0000256" key="4">
    <source>
        <dbReference type="ARBA" id="ARBA00022989"/>
    </source>
</evidence>
<dbReference type="GO" id="GO:0015628">
    <property type="term" value="P:protein secretion by the type II secretion system"/>
    <property type="evidence" value="ECO:0007669"/>
    <property type="project" value="InterPro"/>
</dbReference>
<dbReference type="NCBIfam" id="TIGR02532">
    <property type="entry name" value="IV_pilin_GFxxxE"/>
    <property type="match status" value="1"/>
</dbReference>
<dbReference type="PRINTS" id="PR00813">
    <property type="entry name" value="BCTERIALGSPG"/>
</dbReference>
<dbReference type="InterPro" id="IPR012902">
    <property type="entry name" value="N_methyl_site"/>
</dbReference>
<dbReference type="GO" id="GO:0015627">
    <property type="term" value="C:type II protein secretion system complex"/>
    <property type="evidence" value="ECO:0007669"/>
    <property type="project" value="InterPro"/>
</dbReference>
<evidence type="ECO:0000256" key="1">
    <source>
        <dbReference type="ARBA" id="ARBA00004167"/>
    </source>
</evidence>
<dbReference type="AlphaFoldDB" id="A0A1F5P865"/>
<feature type="domain" description="Type II secretion system protein GspG C-terminal" evidence="7">
    <location>
        <begin position="36"/>
        <end position="112"/>
    </location>
</feature>
<dbReference type="STRING" id="1817832.A3J48_02245"/>
<keyword evidence="5 6" id="KW-0472">Membrane</keyword>
<name>A0A1F5P865_9BACT</name>
<evidence type="ECO:0000313" key="9">
    <source>
        <dbReference type="Proteomes" id="UP000176786"/>
    </source>
</evidence>
<dbReference type="Pfam" id="PF07963">
    <property type="entry name" value="N_methyl"/>
    <property type="match status" value="1"/>
</dbReference>
<dbReference type="SUPFAM" id="SSF54523">
    <property type="entry name" value="Pili subunits"/>
    <property type="match status" value="1"/>
</dbReference>
<dbReference type="PANTHER" id="PTHR30093">
    <property type="entry name" value="GENERAL SECRETION PATHWAY PROTEIN G"/>
    <property type="match status" value="1"/>
</dbReference>
<evidence type="ECO:0000313" key="8">
    <source>
        <dbReference type="EMBL" id="OGE86139.1"/>
    </source>
</evidence>
<accession>A0A1F5P865</accession>
<evidence type="ECO:0000259" key="7">
    <source>
        <dbReference type="Pfam" id="PF08334"/>
    </source>
</evidence>
<keyword evidence="2" id="KW-0488">Methylation</keyword>
<dbReference type="EMBL" id="MFES01000009">
    <property type="protein sequence ID" value="OGE86139.1"/>
    <property type="molecule type" value="Genomic_DNA"/>
</dbReference>
<dbReference type="InterPro" id="IPR013545">
    <property type="entry name" value="T2SS_protein-GspG_C"/>
</dbReference>
<evidence type="ECO:0000256" key="2">
    <source>
        <dbReference type="ARBA" id="ARBA00022481"/>
    </source>
</evidence>
<feature type="transmembrane region" description="Helical" evidence="6">
    <location>
        <begin position="16"/>
        <end position="37"/>
    </location>
</feature>
<dbReference type="Gene3D" id="3.30.700.10">
    <property type="entry name" value="Glycoprotein, Type 4 Pilin"/>
    <property type="match status" value="1"/>
</dbReference>
<evidence type="ECO:0000256" key="6">
    <source>
        <dbReference type="SAM" id="Phobius"/>
    </source>
</evidence>
<dbReference type="Pfam" id="PF08334">
    <property type="entry name" value="T2SSG"/>
    <property type="match status" value="1"/>
</dbReference>
<keyword evidence="4 6" id="KW-1133">Transmembrane helix</keyword>
<evidence type="ECO:0000256" key="5">
    <source>
        <dbReference type="ARBA" id="ARBA00023136"/>
    </source>
</evidence>
<reference evidence="8 9" key="1">
    <citation type="journal article" date="2016" name="Nat. Commun.">
        <title>Thousands of microbial genomes shed light on interconnected biogeochemical processes in an aquifer system.</title>
        <authorList>
            <person name="Anantharaman K."/>
            <person name="Brown C.T."/>
            <person name="Hug L.A."/>
            <person name="Sharon I."/>
            <person name="Castelle C.J."/>
            <person name="Probst A.J."/>
            <person name="Thomas B.C."/>
            <person name="Singh A."/>
            <person name="Wilkins M.J."/>
            <person name="Karaoz U."/>
            <person name="Brodie E.L."/>
            <person name="Williams K.H."/>
            <person name="Hubbard S.S."/>
            <person name="Banfield J.F."/>
        </authorList>
    </citation>
    <scope>NUCLEOTIDE SEQUENCE [LARGE SCALE GENOMIC DNA]</scope>
</reference>
<dbReference type="InterPro" id="IPR000983">
    <property type="entry name" value="Bac_GSPG_pilin"/>
</dbReference>